<reference evidence="6 7" key="1">
    <citation type="journal article" date="2014" name="Int. J. Syst. Evol. Microbiol.">
        <title>Complete genome sequence of Corynebacterium casei LMG S-19264T (=DSM 44701T), isolated from a smear-ripened cheese.</title>
        <authorList>
            <consortium name="US DOE Joint Genome Institute (JGI-PGF)"/>
            <person name="Walter F."/>
            <person name="Albersmeier A."/>
            <person name="Kalinowski J."/>
            <person name="Ruckert C."/>
        </authorList>
    </citation>
    <scope>NUCLEOTIDE SEQUENCE [LARGE SCALE GENOMIC DNA]</scope>
    <source>
        <strain evidence="6 7">CGMCC 1.9161</strain>
    </source>
</reference>
<feature type="region of interest" description="Disordered" evidence="2">
    <location>
        <begin position="358"/>
        <end position="378"/>
    </location>
</feature>
<dbReference type="Pfam" id="PF25954">
    <property type="entry name" value="Beta-barrel_RND_2"/>
    <property type="match status" value="1"/>
</dbReference>
<evidence type="ECO:0000256" key="3">
    <source>
        <dbReference type="SAM" id="Phobius"/>
    </source>
</evidence>
<dbReference type="RefSeq" id="WP_188911200.1">
    <property type="nucleotide sequence ID" value="NZ_BMMF01000004.1"/>
</dbReference>
<dbReference type="InterPro" id="IPR058625">
    <property type="entry name" value="MdtA-like_BSH"/>
</dbReference>
<dbReference type="Gene3D" id="2.40.30.170">
    <property type="match status" value="1"/>
</dbReference>
<protein>
    <submittedName>
        <fullName evidence="6">MexH family multidrug efflux RND transporter periplasmic adaptor subunit</fullName>
    </submittedName>
</protein>
<dbReference type="InterPro" id="IPR006143">
    <property type="entry name" value="RND_pump_MFP"/>
</dbReference>
<keyword evidence="3" id="KW-1133">Transmembrane helix</keyword>
<dbReference type="Proteomes" id="UP000600449">
    <property type="component" value="Unassembled WGS sequence"/>
</dbReference>
<dbReference type="NCBIfam" id="TIGR01730">
    <property type="entry name" value="RND_mfp"/>
    <property type="match status" value="1"/>
</dbReference>
<dbReference type="SUPFAM" id="SSF111369">
    <property type="entry name" value="HlyD-like secretion proteins"/>
    <property type="match status" value="1"/>
</dbReference>
<dbReference type="Gene3D" id="1.10.287.470">
    <property type="entry name" value="Helix hairpin bin"/>
    <property type="match status" value="1"/>
</dbReference>
<evidence type="ECO:0000313" key="6">
    <source>
        <dbReference type="EMBL" id="GGK29172.1"/>
    </source>
</evidence>
<dbReference type="Gene3D" id="2.40.50.100">
    <property type="match status" value="1"/>
</dbReference>
<name>A0A917Q5H2_9HYPH</name>
<keyword evidence="3" id="KW-0472">Membrane</keyword>
<accession>A0A917Q5H2</accession>
<proteinExistence type="inferred from homology"/>
<organism evidence="6 7">
    <name type="scientific">Salinarimonas ramus</name>
    <dbReference type="NCBI Taxonomy" id="690164"/>
    <lineage>
        <taxon>Bacteria</taxon>
        <taxon>Pseudomonadati</taxon>
        <taxon>Pseudomonadota</taxon>
        <taxon>Alphaproteobacteria</taxon>
        <taxon>Hyphomicrobiales</taxon>
        <taxon>Salinarimonadaceae</taxon>
        <taxon>Salinarimonas</taxon>
    </lineage>
</organism>
<evidence type="ECO:0000313" key="7">
    <source>
        <dbReference type="Proteomes" id="UP000600449"/>
    </source>
</evidence>
<feature type="domain" description="CusB-like beta-barrel" evidence="5">
    <location>
        <begin position="203"/>
        <end position="272"/>
    </location>
</feature>
<dbReference type="Pfam" id="PF25917">
    <property type="entry name" value="BSH_RND"/>
    <property type="match status" value="1"/>
</dbReference>
<dbReference type="PANTHER" id="PTHR30469:SF11">
    <property type="entry name" value="BLL4320 PROTEIN"/>
    <property type="match status" value="1"/>
</dbReference>
<comment type="similarity">
    <text evidence="1">Belongs to the membrane fusion protein (MFP) (TC 8.A.1) family.</text>
</comment>
<evidence type="ECO:0000259" key="5">
    <source>
        <dbReference type="Pfam" id="PF25954"/>
    </source>
</evidence>
<dbReference type="Gene3D" id="2.40.420.20">
    <property type="match status" value="1"/>
</dbReference>
<feature type="compositionally biased region" description="Low complexity" evidence="2">
    <location>
        <begin position="359"/>
        <end position="378"/>
    </location>
</feature>
<keyword evidence="7" id="KW-1185">Reference proteome</keyword>
<keyword evidence="3" id="KW-0812">Transmembrane</keyword>
<feature type="transmembrane region" description="Helical" evidence="3">
    <location>
        <begin position="6"/>
        <end position="25"/>
    </location>
</feature>
<dbReference type="PANTHER" id="PTHR30469">
    <property type="entry name" value="MULTIDRUG RESISTANCE PROTEIN MDTA"/>
    <property type="match status" value="1"/>
</dbReference>
<dbReference type="GO" id="GO:1990281">
    <property type="term" value="C:efflux pump complex"/>
    <property type="evidence" value="ECO:0007669"/>
    <property type="project" value="TreeGrafter"/>
</dbReference>
<dbReference type="EMBL" id="BMMF01000004">
    <property type="protein sequence ID" value="GGK29172.1"/>
    <property type="molecule type" value="Genomic_DNA"/>
</dbReference>
<evidence type="ECO:0000256" key="1">
    <source>
        <dbReference type="ARBA" id="ARBA00009477"/>
    </source>
</evidence>
<evidence type="ECO:0000256" key="2">
    <source>
        <dbReference type="SAM" id="MobiDB-lite"/>
    </source>
</evidence>
<dbReference type="FunFam" id="2.40.30.170:FF:000010">
    <property type="entry name" value="Efflux RND transporter periplasmic adaptor subunit"/>
    <property type="match status" value="1"/>
</dbReference>
<feature type="domain" description="Multidrug resistance protein MdtA-like barrel-sandwich hybrid" evidence="4">
    <location>
        <begin position="70"/>
        <end position="189"/>
    </location>
</feature>
<dbReference type="InterPro" id="IPR058792">
    <property type="entry name" value="Beta-barrel_RND_2"/>
</dbReference>
<dbReference type="AlphaFoldDB" id="A0A917Q5H2"/>
<gene>
    <name evidence="6" type="ORF">GCM10011322_14480</name>
</gene>
<dbReference type="GO" id="GO:0015562">
    <property type="term" value="F:efflux transmembrane transporter activity"/>
    <property type="evidence" value="ECO:0007669"/>
    <property type="project" value="TreeGrafter"/>
</dbReference>
<comment type="caution">
    <text evidence="6">The sequence shown here is derived from an EMBL/GenBank/DDBJ whole genome shotgun (WGS) entry which is preliminary data.</text>
</comment>
<sequence>MILRFIIAIVLVALVGGGLVGFNLFRDRMIADFFANMPVQPATVSATTLEAETWQPTIETIGTVNAAQGVELTVEAGGIVREIAFTSNAEVEAGELLVRLDDAVQQADVDAARTRLALDEQDLARARDLQSRGAGTEVNVSNAEAAARSSEAQLARAVAVLEQRRLVAPFSGTIGLPRIDLGQYITPGTIVATLQDLDTMRVDFTLPEQRLPDVAIGQPIRVSGEGVSGEMTGEIVGIDPRVDPASRLFAVRGAVSNEAGGLTPGQFVRIAIVLPQEEGVVAVPQTALVSSLYGDYVFRIVPAEEGEGLALDQVFVQPGRRAGGLIEIVSGLAPGERIVTAGQNRLSNNMPVVIDGAGEASETAPTSETAPAAESAAR</sequence>
<evidence type="ECO:0000259" key="4">
    <source>
        <dbReference type="Pfam" id="PF25917"/>
    </source>
</evidence>